<organism evidence="10 11">
    <name type="scientific">Halothiobacillus diazotrophicus</name>
    <dbReference type="NCBI Taxonomy" id="1860122"/>
    <lineage>
        <taxon>Bacteria</taxon>
        <taxon>Pseudomonadati</taxon>
        <taxon>Pseudomonadota</taxon>
        <taxon>Gammaproteobacteria</taxon>
        <taxon>Chromatiales</taxon>
        <taxon>Halothiobacillaceae</taxon>
        <taxon>Halothiobacillus</taxon>
    </lineage>
</organism>
<evidence type="ECO:0000313" key="11">
    <source>
        <dbReference type="Proteomes" id="UP000078596"/>
    </source>
</evidence>
<evidence type="ECO:0000259" key="9">
    <source>
        <dbReference type="Pfam" id="PF12849"/>
    </source>
</evidence>
<dbReference type="InterPro" id="IPR050962">
    <property type="entry name" value="Phosphate-bind_PstS"/>
</dbReference>
<dbReference type="RefSeq" id="WP_066102406.1">
    <property type="nucleotide sequence ID" value="NZ_CP016027.1"/>
</dbReference>
<keyword evidence="6 7" id="KW-0592">Phosphate transport</keyword>
<dbReference type="Pfam" id="PF12849">
    <property type="entry name" value="PBP_like_2"/>
    <property type="match status" value="1"/>
</dbReference>
<evidence type="ECO:0000256" key="4">
    <source>
        <dbReference type="ARBA" id="ARBA00021889"/>
    </source>
</evidence>
<dbReference type="NCBIfam" id="NF008171">
    <property type="entry name" value="PRK10918.1"/>
    <property type="match status" value="1"/>
</dbReference>
<evidence type="ECO:0000256" key="3">
    <source>
        <dbReference type="ARBA" id="ARBA00011529"/>
    </source>
</evidence>
<dbReference type="Gene3D" id="3.40.190.10">
    <property type="entry name" value="Periplasmic binding protein-like II"/>
    <property type="match status" value="2"/>
</dbReference>
<evidence type="ECO:0000256" key="7">
    <source>
        <dbReference type="PIRNR" id="PIRNR002756"/>
    </source>
</evidence>
<feature type="chain" id="PRO_5008250452" description="Phosphate-binding protein PstS" evidence="8">
    <location>
        <begin position="26"/>
        <end position="346"/>
    </location>
</feature>
<evidence type="ECO:0000313" key="10">
    <source>
        <dbReference type="EMBL" id="ANJ68146.1"/>
    </source>
</evidence>
<dbReference type="AlphaFoldDB" id="A0A191ZJR8"/>
<evidence type="ECO:0000256" key="1">
    <source>
        <dbReference type="ARBA" id="ARBA00002841"/>
    </source>
</evidence>
<comment type="similarity">
    <text evidence="2 7">Belongs to the PstS family.</text>
</comment>
<feature type="signal peptide" evidence="8">
    <location>
        <begin position="1"/>
        <end position="25"/>
    </location>
</feature>
<dbReference type="NCBIfam" id="TIGR00975">
    <property type="entry name" value="3a0107s03"/>
    <property type="match status" value="1"/>
</dbReference>
<dbReference type="GO" id="GO:0043190">
    <property type="term" value="C:ATP-binding cassette (ABC) transporter complex"/>
    <property type="evidence" value="ECO:0007669"/>
    <property type="project" value="InterPro"/>
</dbReference>
<evidence type="ECO:0000256" key="2">
    <source>
        <dbReference type="ARBA" id="ARBA00008725"/>
    </source>
</evidence>
<sequence>MMFNKKLIASAVLAAATAFSLSAHADEVNKITGAGSSFAYPIISKWAAAYKKATGVEVNYQSVGSGAGIKQIIAKTVDFGASDDPMTVEDLEKNGLTQWPLIMGGEVIVANIPGNKQGELAISGPVLADIMMGKITKWNDPALQKLNPGKKLPDLAITVVHRSDASGTTAIFTNYLSKVSPEWKEKVGEGKTVTWLSKGNLGGKGNEGVASYTGRIKGAIGYVEYAYALQNKLPYMDMINSAGKRVAPTMANFAAAASHADWEHTPAFRVVLTDQPGDDSWPITGSTFAIVHKDPENPAQVKAVLDFFKWSMDHGQSEAKELHYIPIPESVEKLIEASWAKNIKLK</sequence>
<dbReference type="PIRSF" id="PIRSF002756">
    <property type="entry name" value="PstS"/>
    <property type="match status" value="1"/>
</dbReference>
<dbReference type="PANTHER" id="PTHR42996">
    <property type="entry name" value="PHOSPHATE-BINDING PROTEIN PSTS"/>
    <property type="match status" value="1"/>
</dbReference>
<proteinExistence type="inferred from homology"/>
<evidence type="ECO:0000256" key="6">
    <source>
        <dbReference type="ARBA" id="ARBA00022592"/>
    </source>
</evidence>
<feature type="domain" description="PBP" evidence="9">
    <location>
        <begin position="23"/>
        <end position="308"/>
    </location>
</feature>
<dbReference type="Proteomes" id="UP000078596">
    <property type="component" value="Chromosome"/>
</dbReference>
<dbReference type="KEGG" id="haz:A9404_12875"/>
<dbReference type="InterPro" id="IPR005673">
    <property type="entry name" value="ABC_phos-bd_PstS"/>
</dbReference>
<dbReference type="EMBL" id="CP016027">
    <property type="protein sequence ID" value="ANJ68146.1"/>
    <property type="molecule type" value="Genomic_DNA"/>
</dbReference>
<dbReference type="GO" id="GO:0042301">
    <property type="term" value="F:phosphate ion binding"/>
    <property type="evidence" value="ECO:0007669"/>
    <property type="project" value="InterPro"/>
</dbReference>
<protein>
    <recommendedName>
        <fullName evidence="4 7">Phosphate-binding protein PstS</fullName>
    </recommendedName>
</protein>
<dbReference type="PANTHER" id="PTHR42996:SF1">
    <property type="entry name" value="PHOSPHATE-BINDING PROTEIN PSTS"/>
    <property type="match status" value="1"/>
</dbReference>
<reference evidence="10 11" key="1">
    <citation type="submission" date="2016-06" db="EMBL/GenBank/DDBJ databases">
        <title>Insight into the functional genes involving in sulfur oxidation in Pearl River water.</title>
        <authorList>
            <person name="Luo J."/>
            <person name="Tan X."/>
            <person name="Lin W."/>
        </authorList>
    </citation>
    <scope>NUCLEOTIDE SEQUENCE [LARGE SCALE GENOMIC DNA]</scope>
    <source>
        <strain evidence="10 11">LS2</strain>
    </source>
</reference>
<comment type="function">
    <text evidence="1 7">Part of the ABC transporter complex PstSACB involved in phosphate import.</text>
</comment>
<keyword evidence="5 7" id="KW-0813">Transport</keyword>
<dbReference type="CDD" id="cd13565">
    <property type="entry name" value="PBP2_PstS"/>
    <property type="match status" value="1"/>
</dbReference>
<keyword evidence="8" id="KW-0732">Signal</keyword>
<dbReference type="InterPro" id="IPR024370">
    <property type="entry name" value="PBP_domain"/>
</dbReference>
<evidence type="ECO:0000256" key="8">
    <source>
        <dbReference type="SAM" id="SignalP"/>
    </source>
</evidence>
<dbReference type="GO" id="GO:0035435">
    <property type="term" value="P:phosphate ion transmembrane transport"/>
    <property type="evidence" value="ECO:0007669"/>
    <property type="project" value="InterPro"/>
</dbReference>
<gene>
    <name evidence="10" type="ORF">A9404_12875</name>
</gene>
<name>A0A191ZJR8_9GAMM</name>
<dbReference type="OrthoDB" id="9801510at2"/>
<keyword evidence="11" id="KW-1185">Reference proteome</keyword>
<evidence type="ECO:0000256" key="5">
    <source>
        <dbReference type="ARBA" id="ARBA00022448"/>
    </source>
</evidence>
<dbReference type="STRING" id="1860122.A9404_12875"/>
<dbReference type="SUPFAM" id="SSF53850">
    <property type="entry name" value="Periplasmic binding protein-like II"/>
    <property type="match status" value="1"/>
</dbReference>
<accession>A0A191ZJR8</accession>
<comment type="subunit">
    <text evidence="3 7">The complex is composed of two ATP-binding proteins (PstB), two transmembrane proteins (PstC and PstA) and a solute-binding protein (PstS).</text>
</comment>